<keyword evidence="1" id="KW-1133">Transmembrane helix</keyword>
<comment type="caution">
    <text evidence="3">The sequence shown here is derived from an EMBL/GenBank/DDBJ whole genome shotgun (WGS) entry which is preliminary data.</text>
</comment>
<proteinExistence type="predicted"/>
<feature type="domain" description="Phosphatidic acid phosphatase type 2/haloperoxidase" evidence="2">
    <location>
        <begin position="129"/>
        <end position="252"/>
    </location>
</feature>
<dbReference type="SMART" id="SM00014">
    <property type="entry name" value="acidPPc"/>
    <property type="match status" value="1"/>
</dbReference>
<dbReference type="InterPro" id="IPR000326">
    <property type="entry name" value="PAP2/HPO"/>
</dbReference>
<name>A0A7V8JPJ5_9BURK</name>
<feature type="transmembrane region" description="Helical" evidence="1">
    <location>
        <begin position="172"/>
        <end position="191"/>
    </location>
</feature>
<evidence type="ECO:0000313" key="3">
    <source>
        <dbReference type="EMBL" id="KAF1019543.1"/>
    </source>
</evidence>
<dbReference type="AlphaFoldDB" id="A0A7V8JPJ5"/>
<evidence type="ECO:0000313" key="4">
    <source>
        <dbReference type="Proteomes" id="UP000461670"/>
    </source>
</evidence>
<evidence type="ECO:0000259" key="2">
    <source>
        <dbReference type="SMART" id="SM00014"/>
    </source>
</evidence>
<feature type="transmembrane region" description="Helical" evidence="1">
    <location>
        <begin position="89"/>
        <end position="120"/>
    </location>
</feature>
<gene>
    <name evidence="3" type="primary">pgpB</name>
    <name evidence="3" type="ORF">GAK30_03062</name>
</gene>
<feature type="transmembrane region" description="Helical" evidence="1">
    <location>
        <begin position="211"/>
        <end position="231"/>
    </location>
</feature>
<evidence type="ECO:0000256" key="1">
    <source>
        <dbReference type="SAM" id="Phobius"/>
    </source>
</evidence>
<dbReference type="SUPFAM" id="SSF48317">
    <property type="entry name" value="Acid phosphatase/Vanadium-dependent haloperoxidase"/>
    <property type="match status" value="1"/>
</dbReference>
<reference evidence="4" key="1">
    <citation type="journal article" date="2020" name="MBio">
        <title>Horizontal gene transfer to a defensive symbiont with a reduced genome amongst a multipartite beetle microbiome.</title>
        <authorList>
            <person name="Waterworth S.C."/>
            <person name="Florez L.V."/>
            <person name="Rees E.R."/>
            <person name="Hertweck C."/>
            <person name="Kaltenpoth M."/>
            <person name="Kwan J.C."/>
        </authorList>
    </citation>
    <scope>NUCLEOTIDE SEQUENCE [LARGE SCALE GENOMIC DNA]</scope>
</reference>
<feature type="transmembrane region" description="Helical" evidence="1">
    <location>
        <begin position="12"/>
        <end position="29"/>
    </location>
</feature>
<feature type="transmembrane region" description="Helical" evidence="1">
    <location>
        <begin position="237"/>
        <end position="255"/>
    </location>
</feature>
<keyword evidence="1" id="KW-0812">Transmembrane</keyword>
<dbReference type="InterPro" id="IPR036938">
    <property type="entry name" value="PAP2/HPO_sf"/>
</dbReference>
<dbReference type="Pfam" id="PF01569">
    <property type="entry name" value="PAP2"/>
    <property type="match status" value="1"/>
</dbReference>
<dbReference type="PANTHER" id="PTHR14969:SF13">
    <property type="entry name" value="AT30094P"/>
    <property type="match status" value="1"/>
</dbReference>
<dbReference type="Proteomes" id="UP000461670">
    <property type="component" value="Unassembled WGS sequence"/>
</dbReference>
<dbReference type="CDD" id="cd03392">
    <property type="entry name" value="PAP2_like_2"/>
    <property type="match status" value="1"/>
</dbReference>
<feature type="transmembrane region" description="Helical" evidence="1">
    <location>
        <begin position="132"/>
        <end position="152"/>
    </location>
</feature>
<dbReference type="PANTHER" id="PTHR14969">
    <property type="entry name" value="SPHINGOSINE-1-PHOSPHATE PHOSPHOHYDROLASE"/>
    <property type="match status" value="1"/>
</dbReference>
<dbReference type="EMBL" id="WNDQ01000053">
    <property type="protein sequence ID" value="KAF1019543.1"/>
    <property type="molecule type" value="Genomic_DNA"/>
</dbReference>
<keyword evidence="1" id="KW-0472">Membrane</keyword>
<feature type="transmembrane region" description="Helical" evidence="1">
    <location>
        <begin position="41"/>
        <end position="69"/>
    </location>
</feature>
<sequence>MPNFYPVIDAHAGWGLLVVCVLALALRVAQQVREPRGALALPAAPGAAVSVVVAAAALAAFAALAQQVMAASPPPWLTAMDGWAASHRAAIPVGAMGVLVVITQLGDVSLLSGLAALVALALAWRGRWAATAWWLLAVVGNGLLVRWAKQIFGRARPDTPYLEVHGYSFPSGHAMSAMVIYGLLCVVLWGWGRGPARTRGFDAPNPATRRLAQGLVLLIAAVGLSRVWLQVHYASDVLAGWLLGLAWLAVLSLLARPGR</sequence>
<protein>
    <submittedName>
        <fullName evidence="3">Phosphatidylglycerophosphatase B</fullName>
    </submittedName>
</protein>
<organism evidence="3 4">
    <name type="scientific">Paracidovorax wautersii</name>
    <dbReference type="NCBI Taxonomy" id="1177982"/>
    <lineage>
        <taxon>Bacteria</taxon>
        <taxon>Pseudomonadati</taxon>
        <taxon>Pseudomonadota</taxon>
        <taxon>Betaproteobacteria</taxon>
        <taxon>Burkholderiales</taxon>
        <taxon>Comamonadaceae</taxon>
        <taxon>Paracidovorax</taxon>
    </lineage>
</organism>
<dbReference type="Gene3D" id="1.20.144.10">
    <property type="entry name" value="Phosphatidic acid phosphatase type 2/haloperoxidase"/>
    <property type="match status" value="2"/>
</dbReference>
<accession>A0A7V8JPJ5</accession>